<keyword evidence="2" id="KW-0677">Repeat</keyword>
<dbReference type="Pfam" id="PF00337">
    <property type="entry name" value="Gal-bind_lectin"/>
    <property type="match status" value="2"/>
</dbReference>
<dbReference type="InterPro" id="IPR044156">
    <property type="entry name" value="Galectin-like"/>
</dbReference>
<proteinExistence type="predicted"/>
<sequence length="448" mass="49366">MNQICFGLRGEAQEREEGKVTGAGSAHFPVSVNPVLPQYPTFSSLDLLPLVACSSPLNNSQVALVSISLLSLSLCRELPGGCERQQCHRGGGEMAYSGAPTTYLNPPVPFSGTIEGGLQDGLQITVSGTILNSSGTRFSVDFQTGFSGNDIAFHFNPRFEEGGYVVCNTKLNRTWGPEERKKELPFQKGVPFHLCFLVQSSDFKVMVNGSLFVQYFHRVPFHRVDTLCVNGSVQLFSVSFQNTRTVPVQPAFSMVQFSQPVSFPPRPKGRRPKPPSVRPANPAPITQTVIHTVQSVPGQMFPNPAISPMMYPHPAYPMPFITTIPGGLYPSKSIVLSGTVLPSAQRFHINLCSGSHIAFHLNPRFDENAVVRNTQINNSWGSEERSLPRKMPFTRGQSFSVWILCEGHCLKVAVDGQHLFEYYHRLQNLPAINRLEVGGDVQLTHVQT</sequence>
<evidence type="ECO:0000256" key="1">
    <source>
        <dbReference type="ARBA" id="ARBA00022734"/>
    </source>
</evidence>
<dbReference type="AlphaFoldDB" id="A0A6J3HD97"/>
<dbReference type="SMART" id="SM00908">
    <property type="entry name" value="Gal-bind_lectin"/>
    <property type="match status" value="2"/>
</dbReference>
<dbReference type="InterPro" id="IPR001079">
    <property type="entry name" value="Galectin_CRD"/>
</dbReference>
<accession>A0A6J3HD97</accession>
<keyword evidence="6" id="KW-1185">Reference proteome</keyword>
<dbReference type="FunFam" id="2.60.120.200:FF:000023">
    <property type="entry name" value="Galectin"/>
    <property type="match status" value="1"/>
</dbReference>
<name>A0A6J3HD97_SAPAP</name>
<protein>
    <recommendedName>
        <fullName evidence="3">Galectin</fullName>
    </recommendedName>
</protein>
<dbReference type="PANTHER" id="PTHR11346:SF80">
    <property type="entry name" value="GALECTIN-9C"/>
    <property type="match status" value="1"/>
</dbReference>
<dbReference type="PROSITE" id="PS51304">
    <property type="entry name" value="GALECTIN"/>
    <property type="match status" value="2"/>
</dbReference>
<dbReference type="GeneID" id="116545844"/>
<dbReference type="GO" id="GO:0005829">
    <property type="term" value="C:cytosol"/>
    <property type="evidence" value="ECO:0007669"/>
    <property type="project" value="TreeGrafter"/>
</dbReference>
<dbReference type="GO" id="GO:0005634">
    <property type="term" value="C:nucleus"/>
    <property type="evidence" value="ECO:0007669"/>
    <property type="project" value="TreeGrafter"/>
</dbReference>
<evidence type="ECO:0000256" key="4">
    <source>
        <dbReference type="SAM" id="MobiDB-lite"/>
    </source>
</evidence>
<evidence type="ECO:0000256" key="3">
    <source>
        <dbReference type="RuleBase" id="RU102079"/>
    </source>
</evidence>
<evidence type="ECO:0000256" key="2">
    <source>
        <dbReference type="ARBA" id="ARBA00022737"/>
    </source>
</evidence>
<dbReference type="GO" id="GO:0030246">
    <property type="term" value="F:carbohydrate binding"/>
    <property type="evidence" value="ECO:0007669"/>
    <property type="project" value="UniProtKB-UniRule"/>
</dbReference>
<dbReference type="RefSeq" id="XP_032128176.1">
    <property type="nucleotide sequence ID" value="XM_032272285.1"/>
</dbReference>
<dbReference type="InterPro" id="IPR013320">
    <property type="entry name" value="ConA-like_dom_sf"/>
</dbReference>
<reference evidence="7" key="1">
    <citation type="submission" date="2025-08" db="UniProtKB">
        <authorList>
            <consortium name="RefSeq"/>
        </authorList>
    </citation>
    <scope>IDENTIFICATION</scope>
    <source>
        <tissue evidence="7">Blood</tissue>
    </source>
</reference>
<dbReference type="PANTHER" id="PTHR11346">
    <property type="entry name" value="GALECTIN"/>
    <property type="match status" value="1"/>
</dbReference>
<gene>
    <name evidence="7" type="primary">LOC116545844</name>
</gene>
<dbReference type="FunFam" id="2.60.120.200:FF:000078">
    <property type="entry name" value="Galectin"/>
    <property type="match status" value="1"/>
</dbReference>
<evidence type="ECO:0000313" key="7">
    <source>
        <dbReference type="RefSeq" id="XP_032128176.1"/>
    </source>
</evidence>
<evidence type="ECO:0000313" key="6">
    <source>
        <dbReference type="Proteomes" id="UP000504640"/>
    </source>
</evidence>
<dbReference type="GO" id="GO:0032689">
    <property type="term" value="P:negative regulation of type II interferon production"/>
    <property type="evidence" value="ECO:0007669"/>
    <property type="project" value="TreeGrafter"/>
</dbReference>
<feature type="region of interest" description="Disordered" evidence="4">
    <location>
        <begin position="259"/>
        <end position="282"/>
    </location>
</feature>
<dbReference type="GO" id="GO:2000562">
    <property type="term" value="P:negative regulation of CD4-positive, alpha-beta T cell proliferation"/>
    <property type="evidence" value="ECO:0007669"/>
    <property type="project" value="TreeGrafter"/>
</dbReference>
<dbReference type="SMART" id="SM00276">
    <property type="entry name" value="GLECT"/>
    <property type="match status" value="2"/>
</dbReference>
<dbReference type="CDD" id="cd00070">
    <property type="entry name" value="GLECT"/>
    <property type="match status" value="2"/>
</dbReference>
<feature type="domain" description="Galectin" evidence="5">
    <location>
        <begin position="110"/>
        <end position="241"/>
    </location>
</feature>
<feature type="domain" description="Galectin" evidence="5">
    <location>
        <begin position="320"/>
        <end position="448"/>
    </location>
</feature>
<keyword evidence="1 3" id="KW-0430">Lectin</keyword>
<dbReference type="Gene3D" id="2.60.120.200">
    <property type="match status" value="2"/>
</dbReference>
<dbReference type="Proteomes" id="UP000504640">
    <property type="component" value="Unplaced"/>
</dbReference>
<organism evidence="6 7">
    <name type="scientific">Sapajus apella</name>
    <name type="common">Brown-capped capuchin</name>
    <name type="synonym">Cebus apella</name>
    <dbReference type="NCBI Taxonomy" id="9515"/>
    <lineage>
        <taxon>Eukaryota</taxon>
        <taxon>Metazoa</taxon>
        <taxon>Chordata</taxon>
        <taxon>Craniata</taxon>
        <taxon>Vertebrata</taxon>
        <taxon>Euteleostomi</taxon>
        <taxon>Mammalia</taxon>
        <taxon>Eutheria</taxon>
        <taxon>Euarchontoglires</taxon>
        <taxon>Primates</taxon>
        <taxon>Haplorrhini</taxon>
        <taxon>Platyrrhini</taxon>
        <taxon>Cebidae</taxon>
        <taxon>Cebinae</taxon>
        <taxon>Sapajus</taxon>
    </lineage>
</organism>
<dbReference type="SUPFAM" id="SSF49899">
    <property type="entry name" value="Concanavalin A-like lectins/glucanases"/>
    <property type="match status" value="2"/>
</dbReference>
<dbReference type="GO" id="GO:0016936">
    <property type="term" value="F:galactoside binding"/>
    <property type="evidence" value="ECO:0007669"/>
    <property type="project" value="TreeGrafter"/>
</dbReference>
<evidence type="ECO:0000259" key="5">
    <source>
        <dbReference type="PROSITE" id="PS51304"/>
    </source>
</evidence>
<dbReference type="GO" id="GO:0010628">
    <property type="term" value="P:positive regulation of gene expression"/>
    <property type="evidence" value="ECO:0007669"/>
    <property type="project" value="TreeGrafter"/>
</dbReference>